<sequence length="132" mass="15404">MKRVILSVIELMLVLFSYGVNAERHEQCYDYITELVRNSSFDLSQWKIKPEDINLIIDEDNDDFIRAKIFIETSGTGTIGWVYFNKMNNTLHDITFDPDNTVNLNFNHHYLKAYKKCLNGNEAYKATNSVNN</sequence>
<name>K8WI30_9GAMM</name>
<dbReference type="OrthoDB" id="1266028at2"/>
<evidence type="ECO:0000313" key="1">
    <source>
        <dbReference type="EMBL" id="EKT60204.1"/>
    </source>
</evidence>
<dbReference type="AlphaFoldDB" id="K8WI30"/>
<organism evidence="1 2">
    <name type="scientific">Providencia burhodogranariea DSM 19968</name>
    <dbReference type="NCBI Taxonomy" id="1141662"/>
    <lineage>
        <taxon>Bacteria</taxon>
        <taxon>Pseudomonadati</taxon>
        <taxon>Pseudomonadota</taxon>
        <taxon>Gammaproteobacteria</taxon>
        <taxon>Enterobacterales</taxon>
        <taxon>Morganellaceae</taxon>
        <taxon>Providencia</taxon>
    </lineage>
</organism>
<dbReference type="HOGENOM" id="CLU_1915197_0_0_6"/>
<reference evidence="1 2" key="1">
    <citation type="journal article" date="2012" name="BMC Genomics">
        <title>Comparative genomics of bacteria in the genus Providencia isolated from wild Drosophila melanogaster.</title>
        <authorList>
            <person name="Galac M.R."/>
            <person name="Lazzaro B.P."/>
        </authorList>
    </citation>
    <scope>NUCLEOTIDE SEQUENCE [LARGE SCALE GENOMIC DNA]</scope>
    <source>
        <strain evidence="1 2">DSM 19968</strain>
    </source>
</reference>
<dbReference type="Proteomes" id="UP000009336">
    <property type="component" value="Unassembled WGS sequence"/>
</dbReference>
<keyword evidence="2" id="KW-1185">Reference proteome</keyword>
<proteinExistence type="predicted"/>
<protein>
    <submittedName>
        <fullName evidence="1">Uncharacterized protein</fullName>
    </submittedName>
</protein>
<dbReference type="EMBL" id="AKKL01000034">
    <property type="protein sequence ID" value="EKT60204.1"/>
    <property type="molecule type" value="Genomic_DNA"/>
</dbReference>
<evidence type="ECO:0000313" key="2">
    <source>
        <dbReference type="Proteomes" id="UP000009336"/>
    </source>
</evidence>
<comment type="caution">
    <text evidence="1">The sequence shown here is derived from an EMBL/GenBank/DDBJ whole genome shotgun (WGS) entry which is preliminary data.</text>
</comment>
<accession>K8WI30</accession>
<dbReference type="STRING" id="1141662.OOA_12345"/>
<dbReference type="RefSeq" id="WP_008912464.1">
    <property type="nucleotide sequence ID" value="NZ_KB233223.1"/>
</dbReference>
<gene>
    <name evidence="1" type="ORF">OOA_12345</name>
</gene>
<dbReference type="PATRIC" id="fig|1141662.3.peg.2503"/>